<dbReference type="Proteomes" id="UP000252795">
    <property type="component" value="Unassembled WGS sequence"/>
</dbReference>
<protein>
    <submittedName>
        <fullName evidence="2">Uncharacterized protein</fullName>
    </submittedName>
</protein>
<organism evidence="2 3">
    <name type="scientific">Marinobacter nauticus</name>
    <name type="common">Marinobacter hydrocarbonoclasticus</name>
    <name type="synonym">Marinobacter aquaeolei</name>
    <dbReference type="NCBI Taxonomy" id="2743"/>
    <lineage>
        <taxon>Bacteria</taxon>
        <taxon>Pseudomonadati</taxon>
        <taxon>Pseudomonadota</taxon>
        <taxon>Gammaproteobacteria</taxon>
        <taxon>Pseudomonadales</taxon>
        <taxon>Marinobacteraceae</taxon>
        <taxon>Marinobacter</taxon>
    </lineage>
</organism>
<reference evidence="2 3" key="1">
    <citation type="submission" date="2018-07" db="EMBL/GenBank/DDBJ databases">
        <title>Freshwater and sediment microbial communities from various areas in North America, analyzing microbe dynamics in response to fracking.</title>
        <authorList>
            <person name="Lamendella R."/>
        </authorList>
    </citation>
    <scope>NUCLEOTIDE SEQUENCE [LARGE SCALE GENOMIC DNA]</scope>
    <source>
        <strain evidence="2 3">114E</strain>
        <strain evidence="1 4">114E_o</strain>
    </source>
</reference>
<evidence type="ECO:0000313" key="3">
    <source>
        <dbReference type="Proteomes" id="UP000252795"/>
    </source>
</evidence>
<name>A0A368UP41_MARNT</name>
<dbReference type="EMBL" id="QNSA01000015">
    <property type="protein sequence ID" value="RBP69151.1"/>
    <property type="molecule type" value="Genomic_DNA"/>
</dbReference>
<proteinExistence type="predicted"/>
<gene>
    <name evidence="2" type="ORF">DET51_11552</name>
    <name evidence="1" type="ORF">DET64_11552</name>
</gene>
<dbReference type="RefSeq" id="WP_113880657.1">
    <property type="nucleotide sequence ID" value="NZ_JAHVKA010000010.1"/>
</dbReference>
<accession>A0A368UP41</accession>
<comment type="caution">
    <text evidence="2">The sequence shown here is derived from an EMBL/GenBank/DDBJ whole genome shotgun (WGS) entry which is preliminary data.</text>
</comment>
<evidence type="ECO:0000313" key="1">
    <source>
        <dbReference type="EMBL" id="RBP69151.1"/>
    </source>
</evidence>
<dbReference type="Proteomes" id="UP000253065">
    <property type="component" value="Unassembled WGS sequence"/>
</dbReference>
<evidence type="ECO:0000313" key="2">
    <source>
        <dbReference type="EMBL" id="RCW30556.1"/>
    </source>
</evidence>
<evidence type="ECO:0000313" key="4">
    <source>
        <dbReference type="Proteomes" id="UP000253065"/>
    </source>
</evidence>
<sequence length="722" mass="79900">MQAIYVAFLFGIALSSGCTPGPESLVFQPEPGDVRYFNVNESVIIQARGGFPGTERYYHLSSMVKAEAIPGDKDSSEVRSNSLSSTFAKDGRVLFTKQEPPAFSEPLAAMNDLLHSGIVEHIDGSGQVLDATFNNTQALAALDGKALESALIRRSLSVIAAYQPRVPDQPSQVGMSWRAEPLVSGGLSLPALRYEVSHQTADTVTLKFRMDDRDEGLSDELSPQNGHELKAIKFDGFVELERESGWPRRAHVVAHRELDDSGGKVILSQNYTLEQSGIRPGSNRDMVHLNASSALYHDRTRVSDPWFRFEYVPPFGQKTVEESFDLMKRTLLWFGSEAKQGPVGLDFQQQVSKFSSVLFHYPASVRLLDAQGSPVTDVAVVNPTFWRRSWYLNDEETKPSTIPFISEEFSTEQLNSIASVEIDLPVTVPDELYTVTLAPTDKLVEIENSGLAVSVDEWSSGRVLLRVSRAEGFSPDAIPPISAMPVTQSGEPLPIFYTRKSHSLFEPIRKPLAEQFADRELMWKQSEFAAAVVQHVESLPIAERYGDLIYDLKAPEGEAIKAVEVNLYSTRNETRTFSAPNAQPTLKGGEVTGERFLTYSDFWDYDFAVADLNAASAGSAQAKELAIEMHIIQPGTEGELVRIDPNTVEVSEKLYRELDAWRAEHQLPGLPIMAYTADGLALKPLSRGVFGAADPTGKPDNRRLRFWGEVAEVHYPVLVGKQ</sequence>
<dbReference type="EMBL" id="QPJB01000015">
    <property type="protein sequence ID" value="RCW30556.1"/>
    <property type="molecule type" value="Genomic_DNA"/>
</dbReference>
<dbReference type="AlphaFoldDB" id="A0A368UP41"/>
<keyword evidence="4" id="KW-1185">Reference proteome</keyword>